<feature type="region of interest" description="Disordered" evidence="1">
    <location>
        <begin position="138"/>
        <end position="160"/>
    </location>
</feature>
<evidence type="ECO:0000256" key="1">
    <source>
        <dbReference type="SAM" id="MobiDB-lite"/>
    </source>
</evidence>
<comment type="caution">
    <text evidence="2">The sequence shown here is derived from an EMBL/GenBank/DDBJ whole genome shotgun (WGS) entry which is preliminary data.</text>
</comment>
<dbReference type="CDD" id="cd00303">
    <property type="entry name" value="retropepsin_like"/>
    <property type="match status" value="1"/>
</dbReference>
<dbReference type="Gene3D" id="2.40.70.10">
    <property type="entry name" value="Acid Proteases"/>
    <property type="match status" value="1"/>
</dbReference>
<dbReference type="Proteomes" id="UP000287651">
    <property type="component" value="Unassembled WGS sequence"/>
</dbReference>
<evidence type="ECO:0000313" key="2">
    <source>
        <dbReference type="EMBL" id="RRT56389.1"/>
    </source>
</evidence>
<feature type="compositionally biased region" description="Acidic residues" evidence="1">
    <location>
        <begin position="1"/>
        <end position="10"/>
    </location>
</feature>
<dbReference type="InterPro" id="IPR021109">
    <property type="entry name" value="Peptidase_aspartic_dom_sf"/>
</dbReference>
<organism evidence="2 3">
    <name type="scientific">Ensete ventricosum</name>
    <name type="common">Abyssinian banana</name>
    <name type="synonym">Musa ensete</name>
    <dbReference type="NCBI Taxonomy" id="4639"/>
    <lineage>
        <taxon>Eukaryota</taxon>
        <taxon>Viridiplantae</taxon>
        <taxon>Streptophyta</taxon>
        <taxon>Embryophyta</taxon>
        <taxon>Tracheophyta</taxon>
        <taxon>Spermatophyta</taxon>
        <taxon>Magnoliopsida</taxon>
        <taxon>Liliopsida</taxon>
        <taxon>Zingiberales</taxon>
        <taxon>Musaceae</taxon>
        <taxon>Ensete</taxon>
    </lineage>
</organism>
<feature type="region of interest" description="Disordered" evidence="1">
    <location>
        <begin position="1"/>
        <end position="21"/>
    </location>
</feature>
<sequence>MIEPIEESKEEDPKPKEDTKDLQPVVSMVHAFAGYTNPQTMKIEGFLEQQLVIILIDTGSTKNFMNSKVAARLMLQKEDCSGFNVKVANDRILKYNYKEDDSAQIRPPDILTDEEAQFQLKIAWDRKIAMRHCLDTTADAGPQEHDAPTIGATSEPHEEL</sequence>
<protein>
    <submittedName>
        <fullName evidence="2">Uncharacterized protein</fullName>
    </submittedName>
</protein>
<reference evidence="2 3" key="1">
    <citation type="journal article" date="2014" name="Agronomy (Basel)">
        <title>A Draft Genome Sequence for Ensete ventricosum, the Drought-Tolerant Tree Against Hunger.</title>
        <authorList>
            <person name="Harrison J."/>
            <person name="Moore K.A."/>
            <person name="Paszkiewicz K."/>
            <person name="Jones T."/>
            <person name="Grant M."/>
            <person name="Ambacheew D."/>
            <person name="Muzemil S."/>
            <person name="Studholme D.J."/>
        </authorList>
    </citation>
    <scope>NUCLEOTIDE SEQUENCE [LARGE SCALE GENOMIC DNA]</scope>
</reference>
<proteinExistence type="predicted"/>
<gene>
    <name evidence="2" type="ORF">B296_00034629</name>
</gene>
<name>A0A426YXC6_ENSVE</name>
<dbReference type="EMBL" id="AMZH03009660">
    <property type="protein sequence ID" value="RRT56389.1"/>
    <property type="molecule type" value="Genomic_DNA"/>
</dbReference>
<dbReference type="AlphaFoldDB" id="A0A426YXC6"/>
<accession>A0A426YXC6</accession>
<feature type="compositionally biased region" description="Basic and acidic residues" evidence="1">
    <location>
        <begin position="11"/>
        <end position="21"/>
    </location>
</feature>
<evidence type="ECO:0000313" key="3">
    <source>
        <dbReference type="Proteomes" id="UP000287651"/>
    </source>
</evidence>